<dbReference type="RefSeq" id="XP_067548242.1">
    <property type="nucleotide sequence ID" value="XM_067691798.1"/>
</dbReference>
<dbReference type="AlphaFoldDB" id="A0A8H7ZFQ7"/>
<reference evidence="1 2" key="1">
    <citation type="submission" date="2020-12" db="EMBL/GenBank/DDBJ databases">
        <title>Effect of drift, selection, and recombination on the evolution of hybrid genomes in Candida yeast pathogens.</title>
        <authorList>
            <person name="Mixao V."/>
            <person name="Ksiezopolska E."/>
            <person name="Saus E."/>
            <person name="Boekhout T."/>
            <person name="Gacser A."/>
            <person name="Gabaldon T."/>
        </authorList>
    </citation>
    <scope>NUCLEOTIDE SEQUENCE [LARGE SCALE GENOMIC DNA]</scope>
    <source>
        <strain evidence="1 2">BP57</strain>
    </source>
</reference>
<dbReference type="Proteomes" id="UP000669133">
    <property type="component" value="Unassembled WGS sequence"/>
</dbReference>
<sequence length="119" mass="14039">MTDIITNNARFTFLQKQITRKLKARTLMHNSKISSQEFNHITNLKNDIPFPLNLSHEIRDINTPVDSEDFFDLSTTSYINRVIMYPENFETLIYSTFIPALEEEECPDIYLKDDLFMLV</sequence>
<gene>
    <name evidence="1" type="ORF">I9W82_002893</name>
</gene>
<dbReference type="EMBL" id="JAEOAQ010000003">
    <property type="protein sequence ID" value="KAG5419126.1"/>
    <property type="molecule type" value="Genomic_DNA"/>
</dbReference>
<evidence type="ECO:0000313" key="1">
    <source>
        <dbReference type="EMBL" id="KAG5419126.1"/>
    </source>
</evidence>
<keyword evidence="2" id="KW-1185">Reference proteome</keyword>
<comment type="caution">
    <text evidence="1">The sequence shown here is derived from an EMBL/GenBank/DDBJ whole genome shotgun (WGS) entry which is preliminary data.</text>
</comment>
<organism evidence="1 2">
    <name type="scientific">Candida metapsilosis</name>
    <dbReference type="NCBI Taxonomy" id="273372"/>
    <lineage>
        <taxon>Eukaryota</taxon>
        <taxon>Fungi</taxon>
        <taxon>Dikarya</taxon>
        <taxon>Ascomycota</taxon>
        <taxon>Saccharomycotina</taxon>
        <taxon>Pichiomycetes</taxon>
        <taxon>Debaryomycetaceae</taxon>
        <taxon>Candida/Lodderomyces clade</taxon>
        <taxon>Candida</taxon>
    </lineage>
</organism>
<dbReference type="OrthoDB" id="4022062at2759"/>
<protein>
    <submittedName>
        <fullName evidence="1">Uncharacterized protein</fullName>
    </submittedName>
</protein>
<accession>A0A8H7ZFQ7</accession>
<name>A0A8H7ZFQ7_9ASCO</name>
<dbReference type="GeneID" id="93651522"/>
<evidence type="ECO:0000313" key="2">
    <source>
        <dbReference type="Proteomes" id="UP000669133"/>
    </source>
</evidence>
<proteinExistence type="predicted"/>